<evidence type="ECO:0000256" key="2">
    <source>
        <dbReference type="SAM" id="MobiDB-lite"/>
    </source>
</evidence>
<feature type="transmembrane region" description="Helical" evidence="3">
    <location>
        <begin position="352"/>
        <end position="374"/>
    </location>
</feature>
<dbReference type="AlphaFoldDB" id="A0A9P5U760"/>
<feature type="repeat" description="WD" evidence="1">
    <location>
        <begin position="12"/>
        <end position="46"/>
    </location>
</feature>
<comment type="caution">
    <text evidence="4">The sequence shown here is derived from an EMBL/GenBank/DDBJ whole genome shotgun (WGS) entry which is preliminary data.</text>
</comment>
<sequence length="481" mass="51865">MLGSSYNLFGTINAPTKSVNALAFSTNERYLASGSNDMTVCVYNVKHQFSIVQTYKGRGPFTVTAWLEESLIAGTSNGEVSLFHPVTEKILVAELYSPIASLEVSKSGSSLLVCPGLCATSMFTQKSQWQLKCHLDQPRTFEEIEEFGAPDGFAKPPLVATSAHFLQSEKECIVTYLHHSIWKCQLEAGTNTLLWGLDEKVGFAALSPDLTGIAATNIRSGIHWLKIVGEKCKKMSSSLEVAPNHKANIPVPVLFIEKGKAILMGSTKGQAVILNAKSGGRVTVLDHGSEGPGFNPQSGHFAYVFPTGGSQMLATGDRNCELNTRIKVWIEDSDDLDEVGSQMASLSNPVPILVSLAHNILTVVGLLFVIIYCLPGHWQEVIKDSVTAVLSPLPYTASSGKQVETASESGSRSVLEAFGDIGKPFFQGLRLADIAPIGIDSHITGADASLSEMPQDFDGIDEAGEEDIESWADKNNKKKDR</sequence>
<dbReference type="Proteomes" id="UP000772434">
    <property type="component" value="Unassembled WGS sequence"/>
</dbReference>
<accession>A0A9P5U760</accession>
<keyword evidence="3" id="KW-0812">Transmembrane</keyword>
<keyword evidence="3" id="KW-0472">Membrane</keyword>
<dbReference type="PROSITE" id="PS50082">
    <property type="entry name" value="WD_REPEATS_2"/>
    <property type="match status" value="1"/>
</dbReference>
<feature type="region of interest" description="Disordered" evidence="2">
    <location>
        <begin position="452"/>
        <end position="481"/>
    </location>
</feature>
<dbReference type="EMBL" id="JADNRY010000049">
    <property type="protein sequence ID" value="KAF9069570.1"/>
    <property type="molecule type" value="Genomic_DNA"/>
</dbReference>
<evidence type="ECO:0000256" key="3">
    <source>
        <dbReference type="SAM" id="Phobius"/>
    </source>
</evidence>
<dbReference type="InterPro" id="IPR015943">
    <property type="entry name" value="WD40/YVTN_repeat-like_dom_sf"/>
</dbReference>
<dbReference type="SMART" id="SM00320">
    <property type="entry name" value="WD40"/>
    <property type="match status" value="2"/>
</dbReference>
<keyword evidence="5" id="KW-1185">Reference proteome</keyword>
<protein>
    <submittedName>
        <fullName evidence="4">WD40-repeat-containing domain protein</fullName>
    </submittedName>
</protein>
<name>A0A9P5U760_9AGAR</name>
<evidence type="ECO:0000313" key="5">
    <source>
        <dbReference type="Proteomes" id="UP000772434"/>
    </source>
</evidence>
<dbReference type="InterPro" id="IPR001680">
    <property type="entry name" value="WD40_rpt"/>
</dbReference>
<proteinExistence type="predicted"/>
<feature type="compositionally biased region" description="Acidic residues" evidence="2">
    <location>
        <begin position="458"/>
        <end position="470"/>
    </location>
</feature>
<dbReference type="InterPro" id="IPR036322">
    <property type="entry name" value="WD40_repeat_dom_sf"/>
</dbReference>
<dbReference type="Gene3D" id="2.130.10.10">
    <property type="entry name" value="YVTN repeat-like/Quinoprotein amine dehydrogenase"/>
    <property type="match status" value="1"/>
</dbReference>
<keyword evidence="3" id="KW-1133">Transmembrane helix</keyword>
<organism evidence="4 5">
    <name type="scientific">Rhodocollybia butyracea</name>
    <dbReference type="NCBI Taxonomy" id="206335"/>
    <lineage>
        <taxon>Eukaryota</taxon>
        <taxon>Fungi</taxon>
        <taxon>Dikarya</taxon>
        <taxon>Basidiomycota</taxon>
        <taxon>Agaricomycotina</taxon>
        <taxon>Agaricomycetes</taxon>
        <taxon>Agaricomycetidae</taxon>
        <taxon>Agaricales</taxon>
        <taxon>Marasmiineae</taxon>
        <taxon>Omphalotaceae</taxon>
        <taxon>Rhodocollybia</taxon>
    </lineage>
</organism>
<dbReference type="SUPFAM" id="SSF50978">
    <property type="entry name" value="WD40 repeat-like"/>
    <property type="match status" value="1"/>
</dbReference>
<reference evidence="4" key="1">
    <citation type="submission" date="2020-11" db="EMBL/GenBank/DDBJ databases">
        <authorList>
            <consortium name="DOE Joint Genome Institute"/>
            <person name="Ahrendt S."/>
            <person name="Riley R."/>
            <person name="Andreopoulos W."/>
            <person name="Labutti K."/>
            <person name="Pangilinan J."/>
            <person name="Ruiz-Duenas F.J."/>
            <person name="Barrasa J.M."/>
            <person name="Sanchez-Garcia M."/>
            <person name="Camarero S."/>
            <person name="Miyauchi S."/>
            <person name="Serrano A."/>
            <person name="Linde D."/>
            <person name="Babiker R."/>
            <person name="Drula E."/>
            <person name="Ayuso-Fernandez I."/>
            <person name="Pacheco R."/>
            <person name="Padilla G."/>
            <person name="Ferreira P."/>
            <person name="Barriuso J."/>
            <person name="Kellner H."/>
            <person name="Castanera R."/>
            <person name="Alfaro M."/>
            <person name="Ramirez L."/>
            <person name="Pisabarro A.G."/>
            <person name="Kuo A."/>
            <person name="Tritt A."/>
            <person name="Lipzen A."/>
            <person name="He G."/>
            <person name="Yan M."/>
            <person name="Ng V."/>
            <person name="Cullen D."/>
            <person name="Martin F."/>
            <person name="Rosso M.-N."/>
            <person name="Henrissat B."/>
            <person name="Hibbett D."/>
            <person name="Martinez A.T."/>
            <person name="Grigoriev I.V."/>
        </authorList>
    </citation>
    <scope>NUCLEOTIDE SEQUENCE</scope>
    <source>
        <strain evidence="4">AH 40177</strain>
    </source>
</reference>
<evidence type="ECO:0000256" key="1">
    <source>
        <dbReference type="PROSITE-ProRule" id="PRU00221"/>
    </source>
</evidence>
<evidence type="ECO:0000313" key="4">
    <source>
        <dbReference type="EMBL" id="KAF9069570.1"/>
    </source>
</evidence>
<dbReference type="Pfam" id="PF00400">
    <property type="entry name" value="WD40"/>
    <property type="match status" value="1"/>
</dbReference>
<dbReference type="OrthoDB" id="3238562at2759"/>
<keyword evidence="1" id="KW-0853">WD repeat</keyword>
<gene>
    <name evidence="4" type="ORF">BDP27DRAFT_1420874</name>
</gene>